<dbReference type="InterPro" id="IPR005119">
    <property type="entry name" value="LysR_subst-bd"/>
</dbReference>
<dbReference type="SUPFAM" id="SSF46785">
    <property type="entry name" value="Winged helix' DNA-binding domain"/>
    <property type="match status" value="1"/>
</dbReference>
<feature type="domain" description="HTH lysR-type" evidence="5">
    <location>
        <begin position="1"/>
        <end position="58"/>
    </location>
</feature>
<dbReference type="SUPFAM" id="SSF53850">
    <property type="entry name" value="Periplasmic binding protein-like II"/>
    <property type="match status" value="1"/>
</dbReference>
<organism evidence="6 7">
    <name type="scientific">Lawsonibacter faecis</name>
    <dbReference type="NCBI Taxonomy" id="2763052"/>
    <lineage>
        <taxon>Bacteria</taxon>
        <taxon>Bacillati</taxon>
        <taxon>Bacillota</taxon>
        <taxon>Clostridia</taxon>
        <taxon>Eubacteriales</taxon>
        <taxon>Oscillospiraceae</taxon>
        <taxon>Lawsonibacter</taxon>
    </lineage>
</organism>
<dbReference type="NCBIfam" id="NF040786">
    <property type="entry name" value="LysR_Sec_metab"/>
    <property type="match status" value="1"/>
</dbReference>
<dbReference type="Proteomes" id="UP000607645">
    <property type="component" value="Unassembled WGS sequence"/>
</dbReference>
<comment type="caution">
    <text evidence="6">The sequence shown here is derived from an EMBL/GenBank/DDBJ whole genome shotgun (WGS) entry which is preliminary data.</text>
</comment>
<gene>
    <name evidence="6" type="ORF">H8S62_00070</name>
</gene>
<dbReference type="GO" id="GO:0003700">
    <property type="term" value="F:DNA-binding transcription factor activity"/>
    <property type="evidence" value="ECO:0007669"/>
    <property type="project" value="InterPro"/>
</dbReference>
<accession>A0A8J6J808</accession>
<dbReference type="FunFam" id="1.10.10.10:FF:000001">
    <property type="entry name" value="LysR family transcriptional regulator"/>
    <property type="match status" value="1"/>
</dbReference>
<evidence type="ECO:0000259" key="5">
    <source>
        <dbReference type="PROSITE" id="PS50931"/>
    </source>
</evidence>
<keyword evidence="3" id="KW-0238">DNA-binding</keyword>
<dbReference type="GO" id="GO:0000976">
    <property type="term" value="F:transcription cis-regulatory region binding"/>
    <property type="evidence" value="ECO:0007669"/>
    <property type="project" value="TreeGrafter"/>
</dbReference>
<dbReference type="InterPro" id="IPR000847">
    <property type="entry name" value="LysR_HTH_N"/>
</dbReference>
<dbReference type="Gene3D" id="1.10.10.10">
    <property type="entry name" value="Winged helix-like DNA-binding domain superfamily/Winged helix DNA-binding domain"/>
    <property type="match status" value="1"/>
</dbReference>
<evidence type="ECO:0000313" key="7">
    <source>
        <dbReference type="Proteomes" id="UP000607645"/>
    </source>
</evidence>
<dbReference type="Pfam" id="PF00126">
    <property type="entry name" value="HTH_1"/>
    <property type="match status" value="1"/>
</dbReference>
<keyword evidence="2" id="KW-0805">Transcription regulation</keyword>
<name>A0A8J6J808_9FIRM</name>
<dbReference type="PRINTS" id="PR00039">
    <property type="entry name" value="HTHLYSR"/>
</dbReference>
<sequence length="313" mass="34069">MQLKQLEVFVQVAKLKSFSRAAEALYLTQPTVSAHLAALEDDLGVKVVMRSTRSVALTPAGQVLYNYAAQILGLCERAEREVRSAASEVRGALPIAASTVPSQYLLPRVLARFRVRWPRVFFQIYQGDSALVVQRLMEGSAELGIVGAPVDKPGCECVPFLTERLVIATANTPEYQALGGVMPYEVLGAGPFLVREPGSGTRRQGDEFLRGIGLDPRRLELSAQLESTESILQAVKNGLGIAIVSGLAAEEYAAAGSILAFDYDSPLLEREFYLVYHKNRMLTPAARTFLRELPCYYGGGGPEDCGEAELLEN</sequence>
<keyword evidence="4" id="KW-0804">Transcription</keyword>
<evidence type="ECO:0000313" key="6">
    <source>
        <dbReference type="EMBL" id="MBC5735403.1"/>
    </source>
</evidence>
<dbReference type="AlphaFoldDB" id="A0A8J6J808"/>
<dbReference type="Pfam" id="PF03466">
    <property type="entry name" value="LysR_substrate"/>
    <property type="match status" value="1"/>
</dbReference>
<dbReference type="PROSITE" id="PS50931">
    <property type="entry name" value="HTH_LYSR"/>
    <property type="match status" value="1"/>
</dbReference>
<dbReference type="PANTHER" id="PTHR30126:SF40">
    <property type="entry name" value="HTH-TYPE TRANSCRIPTIONAL REGULATOR GLTR"/>
    <property type="match status" value="1"/>
</dbReference>
<evidence type="ECO:0000256" key="3">
    <source>
        <dbReference type="ARBA" id="ARBA00023125"/>
    </source>
</evidence>
<dbReference type="Gene3D" id="3.40.190.290">
    <property type="match status" value="1"/>
</dbReference>
<evidence type="ECO:0000256" key="2">
    <source>
        <dbReference type="ARBA" id="ARBA00023015"/>
    </source>
</evidence>
<dbReference type="InterPro" id="IPR036388">
    <property type="entry name" value="WH-like_DNA-bd_sf"/>
</dbReference>
<comment type="similarity">
    <text evidence="1">Belongs to the LysR transcriptional regulatory family.</text>
</comment>
<dbReference type="RefSeq" id="WP_186918112.1">
    <property type="nucleotide sequence ID" value="NZ_JACOPQ010000001.1"/>
</dbReference>
<dbReference type="EMBL" id="JACOPQ010000001">
    <property type="protein sequence ID" value="MBC5735403.1"/>
    <property type="molecule type" value="Genomic_DNA"/>
</dbReference>
<dbReference type="InterPro" id="IPR047788">
    <property type="entry name" value="LysR-like_Sec_metab"/>
</dbReference>
<reference evidence="6" key="1">
    <citation type="submission" date="2020-08" db="EMBL/GenBank/DDBJ databases">
        <title>Genome public.</title>
        <authorList>
            <person name="Liu C."/>
            <person name="Sun Q."/>
        </authorList>
    </citation>
    <scope>NUCLEOTIDE SEQUENCE</scope>
    <source>
        <strain evidence="6">NSJ-52</strain>
    </source>
</reference>
<dbReference type="PANTHER" id="PTHR30126">
    <property type="entry name" value="HTH-TYPE TRANSCRIPTIONAL REGULATOR"/>
    <property type="match status" value="1"/>
</dbReference>
<keyword evidence="7" id="KW-1185">Reference proteome</keyword>
<proteinExistence type="inferred from homology"/>
<evidence type="ECO:0000256" key="1">
    <source>
        <dbReference type="ARBA" id="ARBA00009437"/>
    </source>
</evidence>
<dbReference type="InterPro" id="IPR036390">
    <property type="entry name" value="WH_DNA-bd_sf"/>
</dbReference>
<evidence type="ECO:0000256" key="4">
    <source>
        <dbReference type="ARBA" id="ARBA00023163"/>
    </source>
</evidence>
<protein>
    <submittedName>
        <fullName evidence="6">LysR family transcriptional regulator</fullName>
    </submittedName>
</protein>